<dbReference type="AlphaFoldDB" id="A0A1Y2AWU8"/>
<proteinExistence type="predicted"/>
<comment type="caution">
    <text evidence="2">The sequence shown here is derived from an EMBL/GenBank/DDBJ whole genome shotgun (WGS) entry which is preliminary data.</text>
</comment>
<dbReference type="Proteomes" id="UP000193920">
    <property type="component" value="Unassembled WGS sequence"/>
</dbReference>
<evidence type="ECO:0000313" key="2">
    <source>
        <dbReference type="EMBL" id="ORY27038.1"/>
    </source>
</evidence>
<sequence>MILNTKQDNYIYIHEKYYKNNNQNQNYLFMIKEFLCLIITNSSILNLLESSIIVIWKIHTSNVKFATRYLLLFQNEKLREAWDEFNDIKEENDTIMSKKIGYCGLIDIYSSYIFYGGI</sequence>
<organism evidence="2 3">
    <name type="scientific">Neocallimastix californiae</name>
    <dbReference type="NCBI Taxonomy" id="1754190"/>
    <lineage>
        <taxon>Eukaryota</taxon>
        <taxon>Fungi</taxon>
        <taxon>Fungi incertae sedis</taxon>
        <taxon>Chytridiomycota</taxon>
        <taxon>Chytridiomycota incertae sedis</taxon>
        <taxon>Neocallimastigomycetes</taxon>
        <taxon>Neocallimastigales</taxon>
        <taxon>Neocallimastigaceae</taxon>
        <taxon>Neocallimastix</taxon>
    </lineage>
</organism>
<reference evidence="2 3" key="1">
    <citation type="submission" date="2016-08" db="EMBL/GenBank/DDBJ databases">
        <title>A Parts List for Fungal Cellulosomes Revealed by Comparative Genomics.</title>
        <authorList>
            <consortium name="DOE Joint Genome Institute"/>
            <person name="Haitjema C.H."/>
            <person name="Gilmore S.P."/>
            <person name="Henske J.K."/>
            <person name="Solomon K.V."/>
            <person name="De Groot R."/>
            <person name="Kuo A."/>
            <person name="Mondo S.J."/>
            <person name="Salamov A.A."/>
            <person name="Labutti K."/>
            <person name="Zhao Z."/>
            <person name="Chiniquy J."/>
            <person name="Barry K."/>
            <person name="Brewer H.M."/>
            <person name="Purvine S.O."/>
            <person name="Wright A.T."/>
            <person name="Boxma B."/>
            <person name="Van Alen T."/>
            <person name="Hackstein J.H."/>
            <person name="Baker S.E."/>
            <person name="Grigoriev I.V."/>
            <person name="O'Malley M.A."/>
        </authorList>
    </citation>
    <scope>NUCLEOTIDE SEQUENCE [LARGE SCALE GENOMIC DNA]</scope>
    <source>
        <strain evidence="2 3">G1</strain>
    </source>
</reference>
<protein>
    <submittedName>
        <fullName evidence="2">Uncharacterized protein</fullName>
    </submittedName>
</protein>
<name>A0A1Y2AWU8_9FUNG</name>
<accession>A0A1Y2AWU8</accession>
<gene>
    <name evidence="2" type="ORF">LY90DRAFT_513579</name>
</gene>
<evidence type="ECO:0000313" key="3">
    <source>
        <dbReference type="Proteomes" id="UP000193920"/>
    </source>
</evidence>
<dbReference type="EMBL" id="MCOG01000196">
    <property type="protein sequence ID" value="ORY27038.1"/>
    <property type="molecule type" value="Genomic_DNA"/>
</dbReference>
<feature type="transmembrane region" description="Helical" evidence="1">
    <location>
        <begin position="27"/>
        <end position="48"/>
    </location>
</feature>
<keyword evidence="3" id="KW-1185">Reference proteome</keyword>
<keyword evidence="1" id="KW-0472">Membrane</keyword>
<evidence type="ECO:0000256" key="1">
    <source>
        <dbReference type="SAM" id="Phobius"/>
    </source>
</evidence>
<keyword evidence="1" id="KW-1133">Transmembrane helix</keyword>
<keyword evidence="1" id="KW-0812">Transmembrane</keyword>